<comment type="caution">
    <text evidence="3">The sequence shown here is derived from an EMBL/GenBank/DDBJ whole genome shotgun (WGS) entry which is preliminary data.</text>
</comment>
<protein>
    <recommendedName>
        <fullName evidence="5">Protein BatD</fullName>
    </recommendedName>
</protein>
<proteinExistence type="predicted"/>
<keyword evidence="1" id="KW-0472">Membrane</keyword>
<evidence type="ECO:0000313" key="4">
    <source>
        <dbReference type="Proteomes" id="UP000286598"/>
    </source>
</evidence>
<dbReference type="Pfam" id="PF13584">
    <property type="entry name" value="BatD"/>
    <property type="match status" value="1"/>
</dbReference>
<name>A0A415GMU2_9BACT</name>
<keyword evidence="1" id="KW-0812">Transmembrane</keyword>
<evidence type="ECO:0000313" key="3">
    <source>
        <dbReference type="EMBL" id="RHK50924.1"/>
    </source>
</evidence>
<keyword evidence="2" id="KW-0732">Signal</keyword>
<evidence type="ECO:0000256" key="1">
    <source>
        <dbReference type="SAM" id="Phobius"/>
    </source>
</evidence>
<sequence>MKRLITFILFVSSLTMAAAQQVGVEAKIDSVAIMIGEQAHLQLTITARQGAKIVYPHYKRSQYLVPGVEVLDDTKGDTAVVDGYWSVKKILTLTSFDEQLYAIPGITVKVDGKNYKSNPVALKVITCDVDTLNMDKFFPPKSVQDNPFLWAEWMPLIWMALIVLLLIALGSWVIVRLKQNKPIIARIRIVKKVPPHKKALDEMNRLKGESHTSDYDQKAYYTQLTDTLRQYIRERFGFNAMEMTSSEILENLRSAGDEKMLAELSELFMTADLVKFAKYSALLNEKDMNLLNAINFIDQTKREDAPTEERIEPTLSEEEVRTRKTRVMLNVLLCAIAVAIVGLAGYVIYRVWLLLM</sequence>
<dbReference type="AlphaFoldDB" id="A0A415GMU2"/>
<dbReference type="InterPro" id="IPR025738">
    <property type="entry name" value="BatD"/>
</dbReference>
<keyword evidence="1" id="KW-1133">Transmembrane helix</keyword>
<accession>A0A415GMU2</accession>
<keyword evidence="4" id="KW-1185">Reference proteome</keyword>
<evidence type="ECO:0000256" key="2">
    <source>
        <dbReference type="SAM" id="SignalP"/>
    </source>
</evidence>
<feature type="transmembrane region" description="Helical" evidence="1">
    <location>
        <begin position="327"/>
        <end position="349"/>
    </location>
</feature>
<evidence type="ECO:0008006" key="5">
    <source>
        <dbReference type="Google" id="ProtNLM"/>
    </source>
</evidence>
<dbReference type="RefSeq" id="WP_118355188.1">
    <property type="nucleotide sequence ID" value="NZ_CAUBWD010000029.1"/>
</dbReference>
<gene>
    <name evidence="3" type="ORF">DW060_06145</name>
</gene>
<reference evidence="3 4" key="1">
    <citation type="submission" date="2018-08" db="EMBL/GenBank/DDBJ databases">
        <title>A genome reference for cultivated species of the human gut microbiota.</title>
        <authorList>
            <person name="Zou Y."/>
            <person name="Xue W."/>
            <person name="Luo G."/>
        </authorList>
    </citation>
    <scope>NUCLEOTIDE SEQUENCE [LARGE SCALE GENOMIC DNA]</scope>
    <source>
        <strain evidence="3 4">AF42-9</strain>
    </source>
</reference>
<organism evidence="3 4">
    <name type="scientific">Leyella stercorea</name>
    <dbReference type="NCBI Taxonomy" id="363265"/>
    <lineage>
        <taxon>Bacteria</taxon>
        <taxon>Pseudomonadati</taxon>
        <taxon>Bacteroidota</taxon>
        <taxon>Bacteroidia</taxon>
        <taxon>Bacteroidales</taxon>
        <taxon>Prevotellaceae</taxon>
        <taxon>Leyella</taxon>
    </lineage>
</organism>
<dbReference type="OrthoDB" id="9807384at2"/>
<dbReference type="EMBL" id="QRNO01000024">
    <property type="protein sequence ID" value="RHK50924.1"/>
    <property type="molecule type" value="Genomic_DNA"/>
</dbReference>
<feature type="transmembrane region" description="Helical" evidence="1">
    <location>
        <begin position="153"/>
        <end position="175"/>
    </location>
</feature>
<feature type="signal peptide" evidence="2">
    <location>
        <begin position="1"/>
        <end position="17"/>
    </location>
</feature>
<dbReference type="Proteomes" id="UP000286598">
    <property type="component" value="Unassembled WGS sequence"/>
</dbReference>
<feature type="chain" id="PRO_5019248644" description="Protein BatD" evidence="2">
    <location>
        <begin position="18"/>
        <end position="356"/>
    </location>
</feature>
<dbReference type="PANTHER" id="PTHR40940">
    <property type="entry name" value="PROTEIN BATD-RELATED"/>
    <property type="match status" value="1"/>
</dbReference>
<dbReference type="PANTHER" id="PTHR40940:SF2">
    <property type="entry name" value="BATD"/>
    <property type="match status" value="1"/>
</dbReference>